<sequence length="131" mass="14501">MRLVLCLGADERRDIMVTALVLWLDQAEGALERERMDSTNSKVNEASTAYLARKDLPWSARLAMQQTIQKLQIRKPEHDVSASSNSQRCPDAGSIPGSHIFTVTLYDQTIVLPNHDLSHSQIASSPNTSSP</sequence>
<gene>
    <name evidence="1" type="ORF">D6C84_08285</name>
</gene>
<accession>A0A4S9XG48</accession>
<dbReference type="Proteomes" id="UP000310039">
    <property type="component" value="Unassembled WGS sequence"/>
</dbReference>
<organism evidence="1 2">
    <name type="scientific">Aureobasidium pullulans</name>
    <name type="common">Black yeast</name>
    <name type="synonym">Pullularia pullulans</name>
    <dbReference type="NCBI Taxonomy" id="5580"/>
    <lineage>
        <taxon>Eukaryota</taxon>
        <taxon>Fungi</taxon>
        <taxon>Dikarya</taxon>
        <taxon>Ascomycota</taxon>
        <taxon>Pezizomycotina</taxon>
        <taxon>Dothideomycetes</taxon>
        <taxon>Dothideomycetidae</taxon>
        <taxon>Dothideales</taxon>
        <taxon>Saccotheciaceae</taxon>
        <taxon>Aureobasidium</taxon>
    </lineage>
</organism>
<name>A0A4S9XG48_AURPU</name>
<comment type="caution">
    <text evidence="1">The sequence shown here is derived from an EMBL/GenBank/DDBJ whole genome shotgun (WGS) entry which is preliminary data.</text>
</comment>
<dbReference type="EMBL" id="QZBT01000163">
    <property type="protein sequence ID" value="THZ78160.1"/>
    <property type="molecule type" value="Genomic_DNA"/>
</dbReference>
<evidence type="ECO:0000313" key="2">
    <source>
        <dbReference type="Proteomes" id="UP000310039"/>
    </source>
</evidence>
<dbReference type="AlphaFoldDB" id="A0A4S9XG48"/>
<reference evidence="1 2" key="1">
    <citation type="submission" date="2018-10" db="EMBL/GenBank/DDBJ databases">
        <title>Fifty Aureobasidium pullulans genomes reveal a recombining polyextremotolerant generalist.</title>
        <authorList>
            <person name="Gostincar C."/>
            <person name="Turk M."/>
            <person name="Zajc J."/>
            <person name="Gunde-Cimerman N."/>
        </authorList>
    </citation>
    <scope>NUCLEOTIDE SEQUENCE [LARGE SCALE GENOMIC DNA]</scope>
    <source>
        <strain evidence="1 2">EXF-3403</strain>
    </source>
</reference>
<proteinExistence type="predicted"/>
<protein>
    <submittedName>
        <fullName evidence="1">Uncharacterized protein</fullName>
    </submittedName>
</protein>
<evidence type="ECO:0000313" key="1">
    <source>
        <dbReference type="EMBL" id="THZ78160.1"/>
    </source>
</evidence>